<protein>
    <submittedName>
        <fullName evidence="7">Uncharacterized protein</fullName>
    </submittedName>
</protein>
<dbReference type="GO" id="GO:0007605">
    <property type="term" value="P:sensory perception of sound"/>
    <property type="evidence" value="ECO:0007669"/>
    <property type="project" value="UniProtKB-ARBA"/>
</dbReference>
<evidence type="ECO:0000256" key="6">
    <source>
        <dbReference type="SAM" id="Phobius"/>
    </source>
</evidence>
<evidence type="ECO:0000313" key="8">
    <source>
        <dbReference type="Proteomes" id="UP000075903"/>
    </source>
</evidence>
<reference evidence="7" key="1">
    <citation type="submission" date="2020-05" db="UniProtKB">
        <authorList>
            <consortium name="EnsemblMetazoa"/>
        </authorList>
    </citation>
    <scope>IDENTIFICATION</scope>
    <source>
        <strain evidence="7">MAF</strain>
    </source>
</reference>
<dbReference type="EnsemblMetazoa" id="AMEM005092-RA">
    <property type="protein sequence ID" value="AMEM005092-PA"/>
    <property type="gene ID" value="AMEM005092"/>
</dbReference>
<keyword evidence="5 6" id="KW-0472">Membrane</keyword>
<dbReference type="VEuPathDB" id="VectorBase:AMEM21_003379"/>
<dbReference type="PANTHER" id="PTHR31548">
    <property type="entry name" value="CLARIN"/>
    <property type="match status" value="1"/>
</dbReference>
<dbReference type="AlphaFoldDB" id="A0A182UX00"/>
<evidence type="ECO:0000313" key="7">
    <source>
        <dbReference type="EnsemblMetazoa" id="AMEM005092-PA"/>
    </source>
</evidence>
<keyword evidence="4 6" id="KW-1133">Transmembrane helix</keyword>
<dbReference type="GO" id="GO:0016020">
    <property type="term" value="C:membrane"/>
    <property type="evidence" value="ECO:0007669"/>
    <property type="project" value="UniProtKB-SubCell"/>
</dbReference>
<organism evidence="7 8">
    <name type="scientific">Anopheles merus</name>
    <name type="common">Mosquito</name>
    <dbReference type="NCBI Taxonomy" id="30066"/>
    <lineage>
        <taxon>Eukaryota</taxon>
        <taxon>Metazoa</taxon>
        <taxon>Ecdysozoa</taxon>
        <taxon>Arthropoda</taxon>
        <taxon>Hexapoda</taxon>
        <taxon>Insecta</taxon>
        <taxon>Pterygota</taxon>
        <taxon>Neoptera</taxon>
        <taxon>Endopterygota</taxon>
        <taxon>Diptera</taxon>
        <taxon>Nematocera</taxon>
        <taxon>Culicoidea</taxon>
        <taxon>Culicidae</taxon>
        <taxon>Anophelinae</taxon>
        <taxon>Anopheles</taxon>
    </lineage>
</organism>
<comment type="similarity">
    <text evidence="2">Belongs to the clarin family.</text>
</comment>
<evidence type="ECO:0000256" key="1">
    <source>
        <dbReference type="ARBA" id="ARBA00004141"/>
    </source>
</evidence>
<evidence type="ECO:0000256" key="2">
    <source>
        <dbReference type="ARBA" id="ARBA00005787"/>
    </source>
</evidence>
<feature type="transmembrane region" description="Helical" evidence="6">
    <location>
        <begin position="33"/>
        <end position="61"/>
    </location>
</feature>
<keyword evidence="8" id="KW-1185">Reference proteome</keyword>
<dbReference type="VEuPathDB" id="VectorBase:AMEM005092"/>
<dbReference type="STRING" id="30066.A0A182UX00"/>
<keyword evidence="3 6" id="KW-0812">Transmembrane</keyword>
<evidence type="ECO:0000256" key="3">
    <source>
        <dbReference type="ARBA" id="ARBA00022692"/>
    </source>
</evidence>
<proteinExistence type="inferred from homology"/>
<evidence type="ECO:0000256" key="4">
    <source>
        <dbReference type="ARBA" id="ARBA00022989"/>
    </source>
</evidence>
<dbReference type="PANTHER" id="PTHR31548:SF6">
    <property type="entry name" value="AGAP002756-PA"/>
    <property type="match status" value="1"/>
</dbReference>
<sequence length="234" mass="25142">MLPLVHRIDPPIFPQNRQASANIDRSSFINTGLWVSTVVFIGIAISFAAISASFSIINVLFNPIEPVFSVFGLYIWNGVALGSTALCMIMWGALFASTLTDNIAITDTLTTQIPYSSDGLASLGRTAPLHSPFSNGDSKTAKIKMETTGHPRTNGLHGKFPREVAMQIDVENSSRVESPATALNTVPFRINPMEAPEDSGAGTAEFDACAINRFGARWSAKHHGGRGQPKLVLV</sequence>
<dbReference type="Proteomes" id="UP000075903">
    <property type="component" value="Unassembled WGS sequence"/>
</dbReference>
<name>A0A182UX00_ANOME</name>
<evidence type="ECO:0000256" key="5">
    <source>
        <dbReference type="ARBA" id="ARBA00023136"/>
    </source>
</evidence>
<feature type="transmembrane region" description="Helical" evidence="6">
    <location>
        <begin position="73"/>
        <end position="96"/>
    </location>
</feature>
<comment type="subcellular location">
    <subcellularLocation>
        <location evidence="1">Membrane</location>
        <topology evidence="1">Multi-pass membrane protein</topology>
    </subcellularLocation>
</comment>
<dbReference type="Pfam" id="PF25807">
    <property type="entry name" value="Clarin-2"/>
    <property type="match status" value="1"/>
</dbReference>
<dbReference type="InterPro" id="IPR026748">
    <property type="entry name" value="Clarin"/>
</dbReference>
<accession>A0A182UX00</accession>